<dbReference type="GO" id="GO:0009401">
    <property type="term" value="P:phosphoenolpyruvate-dependent sugar phosphotransferase system"/>
    <property type="evidence" value="ECO:0007669"/>
    <property type="project" value="InterPro"/>
</dbReference>
<dbReference type="SUPFAM" id="SSF46785">
    <property type="entry name" value="Winged helix' DNA-binding domain"/>
    <property type="match status" value="1"/>
</dbReference>
<dbReference type="InterPro" id="IPR036390">
    <property type="entry name" value="WH_DNA-bd_sf"/>
</dbReference>
<dbReference type="InterPro" id="IPR002178">
    <property type="entry name" value="PTS_EIIA_type-2_dom"/>
</dbReference>
<evidence type="ECO:0000256" key="2">
    <source>
        <dbReference type="ARBA" id="ARBA00022737"/>
    </source>
</evidence>
<evidence type="ECO:0000256" key="1">
    <source>
        <dbReference type="ARBA" id="ARBA00022679"/>
    </source>
</evidence>
<comment type="caution">
    <text evidence="8">The sequence shown here is derived from an EMBL/GenBank/DDBJ whole genome shotgun (WGS) entry which is preliminary data.</text>
</comment>
<dbReference type="Pfam" id="PF08279">
    <property type="entry name" value="HTH_11"/>
    <property type="match status" value="1"/>
</dbReference>
<name>A0A6I1FDJ5_9BACI</name>
<dbReference type="SUPFAM" id="SSF55804">
    <property type="entry name" value="Phoshotransferase/anion transport protein"/>
    <property type="match status" value="1"/>
</dbReference>
<feature type="domain" description="PTS EIIA type-2" evidence="5">
    <location>
        <begin position="542"/>
        <end position="689"/>
    </location>
</feature>
<dbReference type="Gene3D" id="1.10.1790.10">
    <property type="entry name" value="PRD domain"/>
    <property type="match status" value="2"/>
</dbReference>
<evidence type="ECO:0000256" key="3">
    <source>
        <dbReference type="ARBA" id="ARBA00023015"/>
    </source>
</evidence>
<dbReference type="GO" id="GO:0008982">
    <property type="term" value="F:protein-N(PI)-phosphohistidine-sugar phosphotransferase activity"/>
    <property type="evidence" value="ECO:0007669"/>
    <property type="project" value="InterPro"/>
</dbReference>
<dbReference type="GO" id="GO:0006355">
    <property type="term" value="P:regulation of DNA-templated transcription"/>
    <property type="evidence" value="ECO:0007669"/>
    <property type="project" value="InterPro"/>
</dbReference>
<dbReference type="AlphaFoldDB" id="A0A6I1FDJ5"/>
<dbReference type="SUPFAM" id="SSF63520">
    <property type="entry name" value="PTS-regulatory domain, PRD"/>
    <property type="match status" value="2"/>
</dbReference>
<dbReference type="InterPro" id="IPR013196">
    <property type="entry name" value="HTH_11"/>
</dbReference>
<dbReference type="Gene3D" id="1.10.10.10">
    <property type="entry name" value="Winged helix-like DNA-binding domain superfamily/Winged helix DNA-binding domain"/>
    <property type="match status" value="1"/>
</dbReference>
<organism evidence="8 9">
    <name type="scientific">Bacillus aerolatus</name>
    <dbReference type="NCBI Taxonomy" id="2653354"/>
    <lineage>
        <taxon>Bacteria</taxon>
        <taxon>Bacillati</taxon>
        <taxon>Bacillota</taxon>
        <taxon>Bacilli</taxon>
        <taxon>Bacillales</taxon>
        <taxon>Bacillaceae</taxon>
        <taxon>Bacillus</taxon>
    </lineage>
</organism>
<feature type="domain" description="PTS EIIB type-2" evidence="6">
    <location>
        <begin position="419"/>
        <end position="508"/>
    </location>
</feature>
<dbReference type="SUPFAM" id="SSF52794">
    <property type="entry name" value="PTS system IIB component-like"/>
    <property type="match status" value="1"/>
</dbReference>
<protein>
    <submittedName>
        <fullName evidence="8">PRD domain-containing protein</fullName>
    </submittedName>
</protein>
<dbReference type="InterPro" id="IPR036388">
    <property type="entry name" value="WH-like_DNA-bd_sf"/>
</dbReference>
<proteinExistence type="predicted"/>
<dbReference type="Pfam" id="PF00359">
    <property type="entry name" value="PTS_EIIA_2"/>
    <property type="match status" value="1"/>
</dbReference>
<dbReference type="Gene3D" id="3.40.930.10">
    <property type="entry name" value="Mannitol-specific EII, Chain A"/>
    <property type="match status" value="1"/>
</dbReference>
<keyword evidence="4" id="KW-0804">Transcription</keyword>
<dbReference type="PANTHER" id="PTHR30185">
    <property type="entry name" value="CRYPTIC BETA-GLUCOSIDE BGL OPERON ANTITERMINATOR"/>
    <property type="match status" value="1"/>
</dbReference>
<dbReference type="RefSeq" id="WP_152153025.1">
    <property type="nucleotide sequence ID" value="NZ_WEIO01000008.1"/>
</dbReference>
<evidence type="ECO:0000259" key="6">
    <source>
        <dbReference type="PROSITE" id="PS51099"/>
    </source>
</evidence>
<feature type="domain" description="PRD" evidence="7">
    <location>
        <begin position="311"/>
        <end position="416"/>
    </location>
</feature>
<dbReference type="InterPro" id="IPR036095">
    <property type="entry name" value="PTS_EIIB-like_sf"/>
</dbReference>
<accession>A0A6I1FDJ5</accession>
<dbReference type="PANTHER" id="PTHR30185:SF18">
    <property type="entry name" value="TRANSCRIPTIONAL REGULATOR MTLR"/>
    <property type="match status" value="1"/>
</dbReference>
<dbReference type="Gene3D" id="3.40.50.2300">
    <property type="match status" value="1"/>
</dbReference>
<reference evidence="8 9" key="1">
    <citation type="submission" date="2019-10" db="EMBL/GenBank/DDBJ databases">
        <title>Bacillus aerolatum sp. nov., isolated from bioaerosol of sport playgrounds.</title>
        <authorList>
            <person name="Chen P."/>
            <person name="Zhang G."/>
        </authorList>
    </citation>
    <scope>NUCLEOTIDE SEQUENCE [LARGE SCALE GENOMIC DNA]</scope>
    <source>
        <strain evidence="8 9">CX253</strain>
    </source>
</reference>
<dbReference type="PROSITE" id="PS51099">
    <property type="entry name" value="PTS_EIIB_TYPE_2"/>
    <property type="match status" value="1"/>
</dbReference>
<evidence type="ECO:0000259" key="7">
    <source>
        <dbReference type="PROSITE" id="PS51372"/>
    </source>
</evidence>
<gene>
    <name evidence="8" type="ORF">F9802_13250</name>
</gene>
<dbReference type="InterPro" id="IPR011608">
    <property type="entry name" value="PRD"/>
</dbReference>
<dbReference type="EMBL" id="WEIO01000008">
    <property type="protein sequence ID" value="KAB7705652.1"/>
    <property type="molecule type" value="Genomic_DNA"/>
</dbReference>
<keyword evidence="9" id="KW-1185">Reference proteome</keyword>
<dbReference type="CDD" id="cd05568">
    <property type="entry name" value="PTS_IIB_bgl_like"/>
    <property type="match status" value="1"/>
</dbReference>
<dbReference type="PROSITE" id="PS51094">
    <property type="entry name" value="PTS_EIIA_TYPE_2"/>
    <property type="match status" value="1"/>
</dbReference>
<dbReference type="InterPro" id="IPR050661">
    <property type="entry name" value="BglG_antiterminators"/>
</dbReference>
<keyword evidence="2" id="KW-0677">Repeat</keyword>
<evidence type="ECO:0000256" key="4">
    <source>
        <dbReference type="ARBA" id="ARBA00023163"/>
    </source>
</evidence>
<evidence type="ECO:0000313" key="9">
    <source>
        <dbReference type="Proteomes" id="UP000429595"/>
    </source>
</evidence>
<keyword evidence="3" id="KW-0805">Transcription regulation</keyword>
<dbReference type="Pfam" id="PF00874">
    <property type="entry name" value="PRD"/>
    <property type="match status" value="2"/>
</dbReference>
<evidence type="ECO:0000313" key="8">
    <source>
        <dbReference type="EMBL" id="KAB7705652.1"/>
    </source>
</evidence>
<dbReference type="InterPro" id="IPR013011">
    <property type="entry name" value="PTS_EIIB_2"/>
</dbReference>
<dbReference type="InterPro" id="IPR036634">
    <property type="entry name" value="PRD_sf"/>
</dbReference>
<keyword evidence="1" id="KW-0808">Transferase</keyword>
<dbReference type="PROSITE" id="PS51372">
    <property type="entry name" value="PRD_2"/>
    <property type="match status" value="2"/>
</dbReference>
<feature type="domain" description="PRD" evidence="7">
    <location>
        <begin position="201"/>
        <end position="306"/>
    </location>
</feature>
<sequence>MYVSAREKIILDILLSRKEGMTIKELASEIEVSVRTIHRDLKRVEDVLEQYELKLVKKAGIGIQLAGDQEKISKLQQSIDQSASSEYTPDERQTLILCMLLEAAEPLKLLVFAHDLRVTIATISSDLTKIEQQLQSFQLTLIRRRGYGVEISGSETAKRRMMSVIIAENLNETAFLSLVKENIQKKSVRHQDSISERLLRLIDKDTLLAVEETMEEIQQELPYSIADSAYIGLIVHLALAIERIKQGENIQMSAAYLEKLQNSPEYPVAKKIINQLMTIFKMDIPKAEVGYITMHLQGAKIRQDHEYLLEKSSLQTAIKAKNLIHYVEVELDVDLADNDSLFHGLVAHLKPALYRIQQQMGITNPLLLNIQKEYADLFQIVKAGVKKVFPELPVPDEEVGYLVMHFGAALLGEVKTNNLKAYIICSSGIGTSKMLATRLRRELPEIKEVTNISLFELNEISINKEDLVISTIQLPDFSGTYIVVSPILTDDEIERIRQYIKKQPLIKSTVRRKEKVDLPAASAERVTKRLNGLHLYAEAAAEMLASFKLSSLEKGHSIKSALDFACRELVKKDMLHNADTVFAALLEREQLGGLGIPGTNLALFHTRHADVKEPSFTLLALGDPLKIRAMDETEIKVDVLLLLLSPEPYHAHGLEILSLISASIIENNESIQLFESKQAEPIQSYLAATFEQFIEEKIKESRSV</sequence>
<dbReference type="Proteomes" id="UP000429595">
    <property type="component" value="Unassembled WGS sequence"/>
</dbReference>
<dbReference type="InterPro" id="IPR016152">
    <property type="entry name" value="PTrfase/Anion_transptr"/>
</dbReference>
<evidence type="ECO:0000259" key="5">
    <source>
        <dbReference type="PROSITE" id="PS51094"/>
    </source>
</evidence>